<accession>A0A1H8YUQ2</accession>
<dbReference type="EMBL" id="FOEI01000001">
    <property type="protein sequence ID" value="SEP55945.1"/>
    <property type="molecule type" value="Genomic_DNA"/>
</dbReference>
<organism evidence="2 3">
    <name type="scientific">Flavobacterium urocaniciphilum</name>
    <dbReference type="NCBI Taxonomy" id="1299341"/>
    <lineage>
        <taxon>Bacteria</taxon>
        <taxon>Pseudomonadati</taxon>
        <taxon>Bacteroidota</taxon>
        <taxon>Flavobacteriia</taxon>
        <taxon>Flavobacteriales</taxon>
        <taxon>Flavobacteriaceae</taxon>
        <taxon>Flavobacterium</taxon>
    </lineage>
</organism>
<keyword evidence="3" id="KW-1185">Reference proteome</keyword>
<sequence length="425" mass="48253">MFKFKQYSIVLILCLLSSFANASSILLPMDADGQQNHLKAYGITYWALSKSYKVNWLLNYRGGSFLLPDGEDIRKECQIRGVTFEVLTDGATTKILEEISSPSQNMETVVLEKAPKIAVYTPKGKQPWDDAVTMVLTYAEIPYTEIYDEEVLSDQLVLYEWLHLHHEDFTGQYGKFFGAYRNAPWYIQQKLEAEALAKKLGYSKVSEEKRAVALKIRDYVIGGGFMFAMCSATDSFDIALSAESTDICEPMFDGDESEPNYQSKIDYTNTFAFKDFILERSPMRYEFSDIDTTEEHGKGSFVMDVDYFTLMDFSAKWDPIPTMLCQNHTQIVKGFMGQTTAFASDKIKSNVLLMGECKINGEARYIHGTKGKGMFTYYGGHDPEDYQHRVGDAPTVLDLHPNSPGYRLILNNVLFPAARKKKLKT</sequence>
<protein>
    <recommendedName>
        <fullName evidence="4">Asparagine synthetase B</fullName>
    </recommendedName>
</protein>
<name>A0A1H8YUQ2_9FLAO</name>
<reference evidence="2 3" key="1">
    <citation type="submission" date="2016-10" db="EMBL/GenBank/DDBJ databases">
        <authorList>
            <person name="de Groot N.N."/>
        </authorList>
    </citation>
    <scope>NUCLEOTIDE SEQUENCE [LARGE SCALE GENOMIC DNA]</scope>
    <source>
        <strain evidence="2 3">DSM 27078</strain>
    </source>
</reference>
<dbReference type="STRING" id="1299341.SAMN05444005_101255"/>
<evidence type="ECO:0000313" key="2">
    <source>
        <dbReference type="EMBL" id="SEP55945.1"/>
    </source>
</evidence>
<dbReference type="OrthoDB" id="617985at2"/>
<evidence type="ECO:0008006" key="4">
    <source>
        <dbReference type="Google" id="ProtNLM"/>
    </source>
</evidence>
<evidence type="ECO:0000313" key="3">
    <source>
        <dbReference type="Proteomes" id="UP000198648"/>
    </source>
</evidence>
<feature type="chain" id="PRO_5011605651" description="Asparagine synthetase B" evidence="1">
    <location>
        <begin position="23"/>
        <end position="425"/>
    </location>
</feature>
<dbReference type="AlphaFoldDB" id="A0A1H8YUQ2"/>
<dbReference type="Proteomes" id="UP000198648">
    <property type="component" value="Unassembled WGS sequence"/>
</dbReference>
<gene>
    <name evidence="2" type="ORF">SAMN05444005_101255</name>
</gene>
<proteinExistence type="predicted"/>
<evidence type="ECO:0000256" key="1">
    <source>
        <dbReference type="SAM" id="SignalP"/>
    </source>
</evidence>
<feature type="signal peptide" evidence="1">
    <location>
        <begin position="1"/>
        <end position="22"/>
    </location>
</feature>
<keyword evidence="1" id="KW-0732">Signal</keyword>